<dbReference type="Pfam" id="PF08895">
    <property type="entry name" value="DUF1840"/>
    <property type="match status" value="1"/>
</dbReference>
<feature type="region of interest" description="Disordered" evidence="1">
    <location>
        <begin position="84"/>
        <end position="106"/>
    </location>
</feature>
<evidence type="ECO:0000256" key="1">
    <source>
        <dbReference type="SAM" id="MobiDB-lite"/>
    </source>
</evidence>
<dbReference type="EMBL" id="BMYR01000020">
    <property type="protein sequence ID" value="GGW73319.1"/>
    <property type="molecule type" value="Genomic_DNA"/>
</dbReference>
<comment type="caution">
    <text evidence="2">The sequence shown here is derived from an EMBL/GenBank/DDBJ whole genome shotgun (WGS) entry which is preliminary data.</text>
</comment>
<organism evidence="2 3">
    <name type="scientific">Alishewanella tabrizica</name>
    <dbReference type="NCBI Taxonomy" id="671278"/>
    <lineage>
        <taxon>Bacteria</taxon>
        <taxon>Pseudomonadati</taxon>
        <taxon>Pseudomonadota</taxon>
        <taxon>Gammaproteobacteria</taxon>
        <taxon>Alteromonadales</taxon>
        <taxon>Alteromonadaceae</taxon>
        <taxon>Alishewanella</taxon>
    </lineage>
</organism>
<proteinExistence type="predicted"/>
<evidence type="ECO:0000313" key="2">
    <source>
        <dbReference type="EMBL" id="GGW73319.1"/>
    </source>
</evidence>
<reference evidence="3" key="1">
    <citation type="journal article" date="2019" name="Int. J. Syst. Evol. Microbiol.">
        <title>The Global Catalogue of Microorganisms (GCM) 10K type strain sequencing project: providing services to taxonomists for standard genome sequencing and annotation.</title>
        <authorList>
            <consortium name="The Broad Institute Genomics Platform"/>
            <consortium name="The Broad Institute Genome Sequencing Center for Infectious Disease"/>
            <person name="Wu L."/>
            <person name="Ma J."/>
        </authorList>
    </citation>
    <scope>NUCLEOTIDE SEQUENCE [LARGE SCALE GENOMIC DNA]</scope>
    <source>
        <strain evidence="3">KCTC 23723</strain>
    </source>
</reference>
<protein>
    <recommendedName>
        <fullName evidence="4">DUF1840 domain-containing protein</fullName>
    </recommendedName>
</protein>
<dbReference type="InterPro" id="IPR014991">
    <property type="entry name" value="DUF1840"/>
</dbReference>
<name>A0ABQ2WT95_9ALTE</name>
<evidence type="ECO:0008006" key="4">
    <source>
        <dbReference type="Google" id="ProtNLM"/>
    </source>
</evidence>
<keyword evidence="3" id="KW-1185">Reference proteome</keyword>
<evidence type="ECO:0000313" key="3">
    <source>
        <dbReference type="Proteomes" id="UP000634667"/>
    </source>
</evidence>
<sequence>MIRFTTPNGRALSYLPSHGHLMLELMGCIASSAPESGIQSLSKVTGVIPVDALAAAHSALTAKSLDLDTKLALEKEQKKLAASAAALIHETQGDNEEQAEEESPRISSRAYPLLMLLAAALTEEQPVVWEIQ</sequence>
<dbReference type="RefSeq" id="WP_189484210.1">
    <property type="nucleotide sequence ID" value="NZ_BMYR01000020.1"/>
</dbReference>
<gene>
    <name evidence="2" type="ORF">GCM10008111_31670</name>
</gene>
<dbReference type="Proteomes" id="UP000634667">
    <property type="component" value="Unassembled WGS sequence"/>
</dbReference>
<accession>A0ABQ2WT95</accession>